<dbReference type="InterPro" id="IPR000033">
    <property type="entry name" value="LDLR_classB_rpt"/>
</dbReference>
<sequence length="476" mass="53444">MNTVQRRSLFIIVWLSLSPCARPQTTTSTVFYRQRSGGSIFSIDGRDGTQMEIEGSSNYARFVGLALHRRKDRIVWSDGRSVKSASAVDGSDVKFLIGALARIVWVGANFGHTQEDIEALTVKGIQCESILSWTSERVECMVGLPQYYTKALLSETDCSIRTKYGIMSGIAADFTEIIASGTLAPVVQHIDIFADFVLPHALAIDDREGEEWLYWSNSKDGTIYRSSLQSTIIQVLQRRCWSVRGLTLHIFQDTKSDRVSLLYSLESKGTISYIELPPTNKVIKSPPAARVLLRGLHSPRGLAIDTAKQILFFTEKTGRIFQTNFGTCLTTSDAYLNDCVEENSMLRARQIIARTSRTRLDGIAVDSKYLYWCESNTNVVVRALRRDYQPQTIIGGTANSKLSWPRSIVLGSEDGETNELTQSYFYSEYTGRVSKGLEQIILVNELNAPAMEYLDDIVKQSTTQRDGNHFYMYALE</sequence>
<accession>A0A0P1AQR9</accession>
<dbReference type="AlphaFoldDB" id="A0A0P1AQR9"/>
<dbReference type="OMA" id="YLYWCET"/>
<dbReference type="RefSeq" id="XP_024580189.1">
    <property type="nucleotide sequence ID" value="XM_024729853.1"/>
</dbReference>
<dbReference type="SUPFAM" id="SSF63825">
    <property type="entry name" value="YWTD domain"/>
    <property type="match status" value="1"/>
</dbReference>
<organism evidence="2 3">
    <name type="scientific">Plasmopara halstedii</name>
    <name type="common">Downy mildew of sunflower</name>
    <dbReference type="NCBI Taxonomy" id="4781"/>
    <lineage>
        <taxon>Eukaryota</taxon>
        <taxon>Sar</taxon>
        <taxon>Stramenopiles</taxon>
        <taxon>Oomycota</taxon>
        <taxon>Peronosporomycetes</taxon>
        <taxon>Peronosporales</taxon>
        <taxon>Peronosporaceae</taxon>
        <taxon>Plasmopara</taxon>
    </lineage>
</organism>
<dbReference type="OrthoDB" id="72419at2759"/>
<dbReference type="SMART" id="SM00135">
    <property type="entry name" value="LY"/>
    <property type="match status" value="3"/>
</dbReference>
<feature type="signal peptide" evidence="1">
    <location>
        <begin position="1"/>
        <end position="23"/>
    </location>
</feature>
<dbReference type="EMBL" id="CCYD01000810">
    <property type="protein sequence ID" value="CEG43820.1"/>
    <property type="molecule type" value="Genomic_DNA"/>
</dbReference>
<evidence type="ECO:0000313" key="3">
    <source>
        <dbReference type="Proteomes" id="UP000054928"/>
    </source>
</evidence>
<reference evidence="3" key="1">
    <citation type="submission" date="2014-09" db="EMBL/GenBank/DDBJ databases">
        <authorList>
            <person name="Sharma Rahul"/>
            <person name="Thines Marco"/>
        </authorList>
    </citation>
    <scope>NUCLEOTIDE SEQUENCE [LARGE SCALE GENOMIC DNA]</scope>
</reference>
<dbReference type="STRING" id="4781.A0A0P1AQR9"/>
<dbReference type="Proteomes" id="UP000054928">
    <property type="component" value="Unassembled WGS sequence"/>
</dbReference>
<evidence type="ECO:0000256" key="1">
    <source>
        <dbReference type="SAM" id="SignalP"/>
    </source>
</evidence>
<proteinExistence type="predicted"/>
<protein>
    <submittedName>
        <fullName evidence="2">Six-bladed beta-propeller, TolB-like</fullName>
    </submittedName>
</protein>
<name>A0A0P1AQR9_PLAHL</name>
<dbReference type="InterPro" id="IPR011042">
    <property type="entry name" value="6-blade_b-propeller_TolB-like"/>
</dbReference>
<dbReference type="GeneID" id="36409165"/>
<dbReference type="Gene3D" id="2.120.10.30">
    <property type="entry name" value="TolB, C-terminal domain"/>
    <property type="match status" value="1"/>
</dbReference>
<keyword evidence="1" id="KW-0732">Signal</keyword>
<feature type="chain" id="PRO_5006058848" evidence="1">
    <location>
        <begin position="24"/>
        <end position="476"/>
    </location>
</feature>
<keyword evidence="3" id="KW-1185">Reference proteome</keyword>
<evidence type="ECO:0000313" key="2">
    <source>
        <dbReference type="EMBL" id="CEG43820.1"/>
    </source>
</evidence>